<dbReference type="AlphaFoldDB" id="A0A9D2KEJ9"/>
<name>A0A9D2KEJ9_9BACE</name>
<evidence type="ECO:0000256" key="1">
    <source>
        <dbReference type="ARBA" id="ARBA00022747"/>
    </source>
</evidence>
<dbReference type="EMBL" id="DXAV01000078">
    <property type="protein sequence ID" value="HIZ92316.1"/>
    <property type="molecule type" value="Genomic_DNA"/>
</dbReference>
<dbReference type="InterPro" id="IPR052021">
    <property type="entry name" value="Type-I_RS_S_subunit"/>
</dbReference>
<keyword evidence="1" id="KW-0680">Restriction system</keyword>
<evidence type="ECO:0000313" key="4">
    <source>
        <dbReference type="Proteomes" id="UP000824108"/>
    </source>
</evidence>
<gene>
    <name evidence="3" type="ORF">H9807_09425</name>
</gene>
<dbReference type="Proteomes" id="UP000824108">
    <property type="component" value="Unassembled WGS sequence"/>
</dbReference>
<comment type="caution">
    <text evidence="3">The sequence shown here is derived from an EMBL/GenBank/DDBJ whole genome shotgun (WGS) entry which is preliminary data.</text>
</comment>
<accession>A0A9D2KEJ9</accession>
<dbReference type="GO" id="GO:0009307">
    <property type="term" value="P:DNA restriction-modification system"/>
    <property type="evidence" value="ECO:0007669"/>
    <property type="project" value="UniProtKB-KW"/>
</dbReference>
<dbReference type="GO" id="GO:0003677">
    <property type="term" value="F:DNA binding"/>
    <property type="evidence" value="ECO:0007669"/>
    <property type="project" value="UniProtKB-KW"/>
</dbReference>
<dbReference type="Gene3D" id="3.90.220.20">
    <property type="entry name" value="DNA methylase specificity domains"/>
    <property type="match status" value="1"/>
</dbReference>
<evidence type="ECO:0000313" key="3">
    <source>
        <dbReference type="EMBL" id="HIZ92316.1"/>
    </source>
</evidence>
<dbReference type="InterPro" id="IPR044946">
    <property type="entry name" value="Restrct_endonuc_typeI_TRD_sf"/>
</dbReference>
<proteinExistence type="predicted"/>
<reference evidence="3" key="2">
    <citation type="submission" date="2021-04" db="EMBL/GenBank/DDBJ databases">
        <authorList>
            <person name="Gilroy R."/>
        </authorList>
    </citation>
    <scope>NUCLEOTIDE SEQUENCE</scope>
    <source>
        <strain evidence="3">CHK118-2852</strain>
    </source>
</reference>
<dbReference type="SUPFAM" id="SSF116734">
    <property type="entry name" value="DNA methylase specificity domain"/>
    <property type="match status" value="1"/>
</dbReference>
<sequence length="189" mass="21606">MAFSHAATSNTLGCYITQISQRNKIGKNLPVLSVSNKHGFVEQSEQFEDRIIASDDTSNYKIVSINDFAFNPARINVGSIARLKDKECGIVSPMYICFRTSKDILPEYLELFFKTVMFSFEVKKRLEGSVRLCLSYESLCEIVIPVISIREQHSLVKMVTAFYSKLGVEKIFLRSCQSQRQYLLSQMFI</sequence>
<keyword evidence="2" id="KW-0238">DNA-binding</keyword>
<dbReference type="PANTHER" id="PTHR30408">
    <property type="entry name" value="TYPE-1 RESTRICTION ENZYME ECOKI SPECIFICITY PROTEIN"/>
    <property type="match status" value="1"/>
</dbReference>
<organism evidence="3 4">
    <name type="scientific">Candidatus Bacteroides merdavium</name>
    <dbReference type="NCBI Taxonomy" id="2838472"/>
    <lineage>
        <taxon>Bacteria</taxon>
        <taxon>Pseudomonadati</taxon>
        <taxon>Bacteroidota</taxon>
        <taxon>Bacteroidia</taxon>
        <taxon>Bacteroidales</taxon>
        <taxon>Bacteroidaceae</taxon>
        <taxon>Bacteroides</taxon>
    </lineage>
</organism>
<protein>
    <recommendedName>
        <fullName evidence="5">Type I restriction modification DNA specificity domain-containing protein</fullName>
    </recommendedName>
</protein>
<reference evidence="3" key="1">
    <citation type="journal article" date="2021" name="PeerJ">
        <title>Extensive microbial diversity within the chicken gut microbiome revealed by metagenomics and culture.</title>
        <authorList>
            <person name="Gilroy R."/>
            <person name="Ravi A."/>
            <person name="Getino M."/>
            <person name="Pursley I."/>
            <person name="Horton D.L."/>
            <person name="Alikhan N.F."/>
            <person name="Baker D."/>
            <person name="Gharbi K."/>
            <person name="Hall N."/>
            <person name="Watson M."/>
            <person name="Adriaenssens E.M."/>
            <person name="Foster-Nyarko E."/>
            <person name="Jarju S."/>
            <person name="Secka A."/>
            <person name="Antonio M."/>
            <person name="Oren A."/>
            <person name="Chaudhuri R.R."/>
            <person name="La Ragione R."/>
            <person name="Hildebrand F."/>
            <person name="Pallen M.J."/>
        </authorList>
    </citation>
    <scope>NUCLEOTIDE SEQUENCE</scope>
    <source>
        <strain evidence="3">CHK118-2852</strain>
    </source>
</reference>
<dbReference type="PANTHER" id="PTHR30408:SF13">
    <property type="entry name" value="TYPE I RESTRICTION ENZYME HINDI SPECIFICITY SUBUNIT"/>
    <property type="match status" value="1"/>
</dbReference>
<evidence type="ECO:0000256" key="2">
    <source>
        <dbReference type="ARBA" id="ARBA00023125"/>
    </source>
</evidence>
<evidence type="ECO:0008006" key="5">
    <source>
        <dbReference type="Google" id="ProtNLM"/>
    </source>
</evidence>